<dbReference type="Pfam" id="PF08240">
    <property type="entry name" value="ADH_N"/>
    <property type="match status" value="1"/>
</dbReference>
<organism evidence="2 3">
    <name type="scientific">Oryzihumus leptocrescens</name>
    <dbReference type="NCBI Taxonomy" id="297536"/>
    <lineage>
        <taxon>Bacteria</taxon>
        <taxon>Bacillati</taxon>
        <taxon>Actinomycetota</taxon>
        <taxon>Actinomycetes</taxon>
        <taxon>Micrococcales</taxon>
        <taxon>Intrasporangiaceae</taxon>
        <taxon>Oryzihumus</taxon>
    </lineage>
</organism>
<keyword evidence="3" id="KW-1185">Reference proteome</keyword>
<proteinExistence type="predicted"/>
<evidence type="ECO:0000313" key="2">
    <source>
        <dbReference type="EMBL" id="TQL58679.1"/>
    </source>
</evidence>
<dbReference type="Pfam" id="PF13602">
    <property type="entry name" value="ADH_zinc_N_2"/>
    <property type="match status" value="1"/>
</dbReference>
<dbReference type="PANTHER" id="PTHR43677:SF4">
    <property type="entry name" value="QUINONE OXIDOREDUCTASE-LIKE PROTEIN 2"/>
    <property type="match status" value="1"/>
</dbReference>
<comment type="caution">
    <text evidence="2">The sequence shown here is derived from an EMBL/GenBank/DDBJ whole genome shotgun (WGS) entry which is preliminary data.</text>
</comment>
<dbReference type="GO" id="GO:0016491">
    <property type="term" value="F:oxidoreductase activity"/>
    <property type="evidence" value="ECO:0007669"/>
    <property type="project" value="InterPro"/>
</dbReference>
<name>A0A542ZEG8_9MICO</name>
<dbReference type="AlphaFoldDB" id="A0A542ZEG8"/>
<feature type="domain" description="Enoyl reductase (ER)" evidence="1">
    <location>
        <begin position="10"/>
        <end position="359"/>
    </location>
</feature>
<dbReference type="InterPro" id="IPR011032">
    <property type="entry name" value="GroES-like_sf"/>
</dbReference>
<dbReference type="Gene3D" id="3.40.50.720">
    <property type="entry name" value="NAD(P)-binding Rossmann-like Domain"/>
    <property type="match status" value="1"/>
</dbReference>
<dbReference type="SUPFAM" id="SSF51735">
    <property type="entry name" value="NAD(P)-binding Rossmann-fold domains"/>
    <property type="match status" value="1"/>
</dbReference>
<evidence type="ECO:0000259" key="1">
    <source>
        <dbReference type="SMART" id="SM00829"/>
    </source>
</evidence>
<dbReference type="InterPro" id="IPR051397">
    <property type="entry name" value="Zn-ADH-like_protein"/>
</dbReference>
<dbReference type="EMBL" id="VFOQ01000001">
    <property type="protein sequence ID" value="TQL58679.1"/>
    <property type="molecule type" value="Genomic_DNA"/>
</dbReference>
<protein>
    <submittedName>
        <fullName evidence="2">NADPH2:quinone reductase</fullName>
    </submittedName>
</protein>
<gene>
    <name evidence="2" type="ORF">FB474_0013</name>
</gene>
<dbReference type="PANTHER" id="PTHR43677">
    <property type="entry name" value="SHORT-CHAIN DEHYDROGENASE/REDUCTASE"/>
    <property type="match status" value="1"/>
</dbReference>
<dbReference type="SMART" id="SM00829">
    <property type="entry name" value="PKS_ER"/>
    <property type="match status" value="1"/>
</dbReference>
<evidence type="ECO:0000313" key="3">
    <source>
        <dbReference type="Proteomes" id="UP000319514"/>
    </source>
</evidence>
<accession>A0A542ZEG8</accession>
<dbReference type="Proteomes" id="UP000319514">
    <property type="component" value="Unassembled WGS sequence"/>
</dbReference>
<dbReference type="InterPro" id="IPR020843">
    <property type="entry name" value="ER"/>
</dbReference>
<reference evidence="2 3" key="1">
    <citation type="submission" date="2019-06" db="EMBL/GenBank/DDBJ databases">
        <title>Sequencing the genomes of 1000 actinobacteria strains.</title>
        <authorList>
            <person name="Klenk H.-P."/>
        </authorList>
    </citation>
    <scope>NUCLEOTIDE SEQUENCE [LARGE SCALE GENOMIC DNA]</scope>
    <source>
        <strain evidence="2 3">DSM 18082</strain>
    </source>
</reference>
<dbReference type="InterPro" id="IPR013154">
    <property type="entry name" value="ADH-like_N"/>
</dbReference>
<dbReference type="RefSeq" id="WP_281286281.1">
    <property type="nucleotide sequence ID" value="NZ_BAAAKX010000006.1"/>
</dbReference>
<dbReference type="Gene3D" id="3.90.180.10">
    <property type="entry name" value="Medium-chain alcohol dehydrogenases, catalytic domain"/>
    <property type="match status" value="2"/>
</dbReference>
<dbReference type="InterPro" id="IPR036291">
    <property type="entry name" value="NAD(P)-bd_dom_sf"/>
</dbReference>
<dbReference type="SUPFAM" id="SSF50129">
    <property type="entry name" value="GroES-like"/>
    <property type="match status" value="1"/>
</dbReference>
<dbReference type="CDD" id="cd08273">
    <property type="entry name" value="MDR8"/>
    <property type="match status" value="1"/>
</dbReference>
<sequence length="361" mass="39204">MKRVVVERFGGPEVLRVVNDDKPRPGPGEACVRVLAAGVSLTDAQLRAGTYLGVPRPPFTPGYELVGVVDELGPGCRRLRTGDRVAALTAYGAYAEYVCVPESEVVEVPADLDPAEVVGLVLTYGTAYQMLHRLAKVRSGESLLVHGAAGRVGVAVLELGALAGVRLYGTAAAADLDAVERLGAVAIDYRNEDFLARVRELTGDGVDVVLDGIGGPTSLRSFRALRPGGRLVVYGHYAMLERGRASWRRWAAGWAEWYGTTAAVSLWGLLDPRRRVMAYRIQRLRDSRQWLPMAGRRPARLVGGGPRNPEWFREDLAVLIELLRADKVHPVVAERLPLSEARRAHELLAQSAAKGKIVLVP</sequence>